<dbReference type="EMBL" id="PP869623">
    <property type="protein sequence ID" value="XCN28102.1"/>
    <property type="molecule type" value="Genomic_DNA"/>
</dbReference>
<protein>
    <submittedName>
        <fullName evidence="1">DexA exonuclease</fullName>
    </submittedName>
</protein>
<accession>A0AAU8L0I8</accession>
<evidence type="ECO:0000313" key="1">
    <source>
        <dbReference type="EMBL" id="XCN28102.1"/>
    </source>
</evidence>
<proteinExistence type="predicted"/>
<sequence length="104" mass="12035">MGYNLPHNLNKPVTTMTKEQFHNTLRSKGFEVFLDPEATARILSENANKVIDTLKGRGYRVETKTLSDGDRLIYIEGMYHGDRDEAFVIRANDLKTYSWRRIAL</sequence>
<organism evidence="1">
    <name type="scientific">Serratia phage Kevin</name>
    <dbReference type="NCBI Taxonomy" id="3161161"/>
    <lineage>
        <taxon>Viruses</taxon>
        <taxon>Duplodnaviria</taxon>
        <taxon>Heunggongvirae</taxon>
        <taxon>Uroviricota</taxon>
        <taxon>Caudoviricetes</taxon>
        <taxon>Pantevenvirales</taxon>
        <taxon>Ackermannviridae</taxon>
        <taxon>Miltonvirus</taxon>
    </lineage>
</organism>
<keyword evidence="1" id="KW-0378">Hydrolase</keyword>
<keyword evidence="1" id="KW-0540">Nuclease</keyword>
<dbReference type="InterPro" id="IPR055658">
    <property type="entry name" value="DUF7234"/>
</dbReference>
<dbReference type="GO" id="GO:0004527">
    <property type="term" value="F:exonuclease activity"/>
    <property type="evidence" value="ECO:0007669"/>
    <property type="project" value="UniProtKB-KW"/>
</dbReference>
<dbReference type="Pfam" id="PF23881">
    <property type="entry name" value="DUF7234"/>
    <property type="match status" value="1"/>
</dbReference>
<reference evidence="1" key="1">
    <citation type="submission" date="2024-06" db="EMBL/GenBank/DDBJ databases">
        <authorList>
            <person name="Melgar S."/>
            <person name="Ryabinky S."/>
            <person name="Merugu K."/>
            <person name="Desisa B."/>
            <person name="Truong H."/>
            <person name="Jamal R."/>
            <person name="Sandhu A."/>
            <person name="Johnson A."/>
        </authorList>
    </citation>
    <scope>NUCLEOTIDE SEQUENCE</scope>
</reference>
<name>A0AAU8L0I8_9CAUD</name>
<keyword evidence="1" id="KW-0269">Exonuclease</keyword>